<evidence type="ECO:0008006" key="5">
    <source>
        <dbReference type="Google" id="ProtNLM"/>
    </source>
</evidence>
<organism evidence="3 4">
    <name type="scientific">Pisum sativum</name>
    <name type="common">Garden pea</name>
    <name type="synonym">Lathyrus oleraceus</name>
    <dbReference type="NCBI Taxonomy" id="3888"/>
    <lineage>
        <taxon>Eukaryota</taxon>
        <taxon>Viridiplantae</taxon>
        <taxon>Streptophyta</taxon>
        <taxon>Embryophyta</taxon>
        <taxon>Tracheophyta</taxon>
        <taxon>Spermatophyta</taxon>
        <taxon>Magnoliopsida</taxon>
        <taxon>eudicotyledons</taxon>
        <taxon>Gunneridae</taxon>
        <taxon>Pentapetalae</taxon>
        <taxon>rosids</taxon>
        <taxon>fabids</taxon>
        <taxon>Fabales</taxon>
        <taxon>Fabaceae</taxon>
        <taxon>Papilionoideae</taxon>
        <taxon>50 kb inversion clade</taxon>
        <taxon>NPAAA clade</taxon>
        <taxon>Hologalegina</taxon>
        <taxon>IRL clade</taxon>
        <taxon>Fabeae</taxon>
        <taxon>Lathyrus</taxon>
    </lineage>
</organism>
<dbReference type="AlphaFoldDB" id="A0A9D5A7D3"/>
<feature type="compositionally biased region" description="Low complexity" evidence="1">
    <location>
        <begin position="148"/>
        <end position="159"/>
    </location>
</feature>
<evidence type="ECO:0000313" key="4">
    <source>
        <dbReference type="Proteomes" id="UP001058974"/>
    </source>
</evidence>
<dbReference type="PANTHER" id="PTHR34379:SF3">
    <property type="entry name" value="PROTEIN, PUTATIVE-RELATED"/>
    <property type="match status" value="1"/>
</dbReference>
<evidence type="ECO:0000256" key="1">
    <source>
        <dbReference type="SAM" id="MobiDB-lite"/>
    </source>
</evidence>
<comment type="caution">
    <text evidence="3">The sequence shown here is derived from an EMBL/GenBank/DDBJ whole genome shotgun (WGS) entry which is preliminary data.</text>
</comment>
<dbReference type="Gramene" id="Psat6g135800.1">
    <property type="protein sequence ID" value="Psat6g135800.1.cds"/>
    <property type="gene ID" value="Psat6g135800"/>
</dbReference>
<keyword evidence="2" id="KW-0812">Transmembrane</keyword>
<keyword evidence="2" id="KW-0472">Membrane</keyword>
<feature type="compositionally biased region" description="Basic residues" evidence="1">
    <location>
        <begin position="71"/>
        <end position="86"/>
    </location>
</feature>
<feature type="compositionally biased region" description="Polar residues" evidence="1">
    <location>
        <begin position="101"/>
        <end position="114"/>
    </location>
</feature>
<dbReference type="InterPro" id="IPR040411">
    <property type="entry name" value="At5g23160-like"/>
</dbReference>
<dbReference type="OrthoDB" id="1886721at2759"/>
<dbReference type="Gramene" id="PSAT_LOCUS26636_t1">
    <property type="protein sequence ID" value="CAL5207896.1"/>
    <property type="gene ID" value="PSAT_LOCUS26636"/>
</dbReference>
<dbReference type="EMBL" id="JAMSHJ010000006">
    <property type="protein sequence ID" value="KAI5397208.1"/>
    <property type="molecule type" value="Genomic_DNA"/>
</dbReference>
<evidence type="ECO:0000256" key="2">
    <source>
        <dbReference type="SAM" id="Phobius"/>
    </source>
</evidence>
<keyword evidence="4" id="KW-1185">Reference proteome</keyword>
<keyword evidence="2" id="KW-1133">Transmembrane helix</keyword>
<feature type="region of interest" description="Disordered" evidence="1">
    <location>
        <begin position="68"/>
        <end position="161"/>
    </location>
</feature>
<name>A0A9D5A7D3_PEA</name>
<dbReference type="PANTHER" id="PTHR34379">
    <property type="entry name" value="OS07G0553800 PROTEIN"/>
    <property type="match status" value="1"/>
</dbReference>
<proteinExistence type="predicted"/>
<dbReference type="Gramene" id="Psat06G0314200-T1">
    <property type="protein sequence ID" value="KAI5397208.1"/>
    <property type="gene ID" value="KIW84_063142"/>
</dbReference>
<accession>A0A9D5A7D3</accession>
<dbReference type="Proteomes" id="UP001058974">
    <property type="component" value="Chromosome 6"/>
</dbReference>
<protein>
    <recommendedName>
        <fullName evidence="5">Transmembrane protein</fullName>
    </recommendedName>
</protein>
<sequence>MAKTKSSKSKTCTFFLCCFRSNDSSNDKVSNPIPKKKKTSWFSWRWIRIKTKSTYKTVPLEASFTDVKTYSKARSKSSSTLHHKSKIPLTDSPPLAPPSTVLPTTPYHSPTQTRHGPRNNAITEDTREQGRSTPTRPKRQERRLSLATQNQTTTKNRQNAGGWYDPIVGMSVLVVTLVIMVFWGRFCAILCTSAWLYFIPRFRKRGVVNVNDEEEAKTKLKTDVDLDLDSEEYKKRVIMEGLLGRNNRGNNN</sequence>
<feature type="transmembrane region" description="Helical" evidence="2">
    <location>
        <begin position="167"/>
        <end position="198"/>
    </location>
</feature>
<gene>
    <name evidence="3" type="ORF">KIW84_063142</name>
</gene>
<reference evidence="3 4" key="1">
    <citation type="journal article" date="2022" name="Nat. Genet.">
        <title>Improved pea reference genome and pan-genome highlight genomic features and evolutionary characteristics.</title>
        <authorList>
            <person name="Yang T."/>
            <person name="Liu R."/>
            <person name="Luo Y."/>
            <person name="Hu S."/>
            <person name="Wang D."/>
            <person name="Wang C."/>
            <person name="Pandey M.K."/>
            <person name="Ge S."/>
            <person name="Xu Q."/>
            <person name="Li N."/>
            <person name="Li G."/>
            <person name="Huang Y."/>
            <person name="Saxena R.K."/>
            <person name="Ji Y."/>
            <person name="Li M."/>
            <person name="Yan X."/>
            <person name="He Y."/>
            <person name="Liu Y."/>
            <person name="Wang X."/>
            <person name="Xiang C."/>
            <person name="Varshney R.K."/>
            <person name="Ding H."/>
            <person name="Gao S."/>
            <person name="Zong X."/>
        </authorList>
    </citation>
    <scope>NUCLEOTIDE SEQUENCE [LARGE SCALE GENOMIC DNA]</scope>
    <source>
        <strain evidence="3 4">cv. Zhongwan 6</strain>
    </source>
</reference>
<evidence type="ECO:0000313" key="3">
    <source>
        <dbReference type="EMBL" id="KAI5397208.1"/>
    </source>
</evidence>